<evidence type="ECO:0000313" key="1">
    <source>
        <dbReference type="EMBL" id="SHL09319.1"/>
    </source>
</evidence>
<accession>A0A1M6XTW7</accession>
<sequence length="171" mass="20142">MITVPDINTLFETFEKRSQPIRNLDKLRIGDADYLPFVTNYKSQELCADIILLDYEATLQENRYLADNYPDLAPAIWLFARSGQGDEWFIDRKTLQVLYYDHEKGEYGDLKDFLEIPVRFAGFVQLGLVIQQLEDRLDIEDLLKLQGEYKAALEQIHPLLYGVYPYRYFED</sequence>
<protein>
    <recommendedName>
        <fullName evidence="3">SMI1 / KNR4 family (SUKH-1)</fullName>
    </recommendedName>
</protein>
<name>A0A1M6XTW7_9BACT</name>
<dbReference type="RefSeq" id="WP_073078566.1">
    <property type="nucleotide sequence ID" value="NZ_FRBL01000002.1"/>
</dbReference>
<proteinExistence type="predicted"/>
<keyword evidence="2" id="KW-1185">Reference proteome</keyword>
<gene>
    <name evidence="1" type="ORF">SAMN05444266_10217</name>
</gene>
<dbReference type="Proteomes" id="UP000184420">
    <property type="component" value="Unassembled WGS sequence"/>
</dbReference>
<dbReference type="EMBL" id="FRBL01000002">
    <property type="protein sequence ID" value="SHL09319.1"/>
    <property type="molecule type" value="Genomic_DNA"/>
</dbReference>
<organism evidence="1 2">
    <name type="scientific">Chitinophaga jiangningensis</name>
    <dbReference type="NCBI Taxonomy" id="1419482"/>
    <lineage>
        <taxon>Bacteria</taxon>
        <taxon>Pseudomonadati</taxon>
        <taxon>Bacteroidota</taxon>
        <taxon>Chitinophagia</taxon>
        <taxon>Chitinophagales</taxon>
        <taxon>Chitinophagaceae</taxon>
        <taxon>Chitinophaga</taxon>
    </lineage>
</organism>
<evidence type="ECO:0000313" key="2">
    <source>
        <dbReference type="Proteomes" id="UP000184420"/>
    </source>
</evidence>
<evidence type="ECO:0008006" key="3">
    <source>
        <dbReference type="Google" id="ProtNLM"/>
    </source>
</evidence>
<dbReference type="OrthoDB" id="8794977at2"/>
<dbReference type="AlphaFoldDB" id="A0A1M6XTW7"/>
<reference evidence="1 2" key="1">
    <citation type="submission" date="2016-11" db="EMBL/GenBank/DDBJ databases">
        <authorList>
            <person name="Jaros S."/>
            <person name="Januszkiewicz K."/>
            <person name="Wedrychowicz H."/>
        </authorList>
    </citation>
    <scope>NUCLEOTIDE SEQUENCE [LARGE SCALE GENOMIC DNA]</scope>
    <source>
        <strain evidence="1 2">DSM 27406</strain>
    </source>
</reference>